<dbReference type="AlphaFoldDB" id="A0A8H7Y8N6"/>
<protein>
    <submittedName>
        <fullName evidence="1">Uncharacterized protein</fullName>
    </submittedName>
</protein>
<comment type="caution">
    <text evidence="1">The sequence shown here is derived from an EMBL/GenBank/DDBJ whole genome shotgun (WGS) entry which is preliminary data.</text>
</comment>
<sequence>MAAETSFELPLSSDTLFLLSRGDRLDGTVKVETSRYQASGFASVHVLMRYWFPTAVERTKACLVSRGINEDGVGLFAPVYRIPGRPGWDYQLSFEITVTLPENAALNPLVIKNFETDVPNGRHDIADIGSRVLFETISLKGTNAGFESKNLTSVQSLTAQHGYIYTTNGRISGKFSTNDTLRLVTSDGRITANVDLQSDSATARPKLEAITKDGRIETDINLISRVNGGRGGSFDVVTTTKDAQLDVKFPKSPVDSTLNFIASTKDARASVTLNPAYEGTFDLHTSSHSKVNIDLFQGVDPAGKNRDRHIAFTHQNNNEFVGRVSWDPRNSYRGSVVVRTNAALYARI</sequence>
<proteinExistence type="predicted"/>
<accession>A0A8H7Y8N6</accession>
<organism evidence="1">
    <name type="scientific">Psilocybe cubensis</name>
    <name type="common">Psychedelic mushroom</name>
    <name type="synonym">Stropharia cubensis</name>
    <dbReference type="NCBI Taxonomy" id="181762"/>
    <lineage>
        <taxon>Eukaryota</taxon>
        <taxon>Fungi</taxon>
        <taxon>Dikarya</taxon>
        <taxon>Basidiomycota</taxon>
        <taxon>Agaricomycotina</taxon>
        <taxon>Agaricomycetes</taxon>
        <taxon>Agaricomycetidae</taxon>
        <taxon>Agaricales</taxon>
        <taxon>Agaricineae</taxon>
        <taxon>Strophariaceae</taxon>
        <taxon>Psilocybe</taxon>
    </lineage>
</organism>
<dbReference type="OrthoDB" id="5570013at2759"/>
<reference evidence="1" key="1">
    <citation type="submission" date="2021-02" db="EMBL/GenBank/DDBJ databases">
        <title>Psilocybe cubensis genome.</title>
        <authorList>
            <person name="Mckernan K.J."/>
            <person name="Crawford S."/>
            <person name="Trippe A."/>
            <person name="Kane L.T."/>
            <person name="Mclaughlin S."/>
        </authorList>
    </citation>
    <scope>NUCLEOTIDE SEQUENCE [LARGE SCALE GENOMIC DNA]</scope>
    <source>
        <strain evidence="1">MGC-MH-2018</strain>
    </source>
</reference>
<evidence type="ECO:0000313" key="1">
    <source>
        <dbReference type="EMBL" id="KAG5173158.1"/>
    </source>
</evidence>
<dbReference type="EMBL" id="JAFIQS010000002">
    <property type="protein sequence ID" value="KAG5173158.1"/>
    <property type="molecule type" value="Genomic_DNA"/>
</dbReference>
<gene>
    <name evidence="1" type="ORF">JR316_002668</name>
</gene>
<name>A0A8H7Y8N6_PSICU</name>